<dbReference type="InterPro" id="IPR021858">
    <property type="entry name" value="Fun_TF"/>
</dbReference>
<proteinExistence type="predicted"/>
<dbReference type="Pfam" id="PF11951">
    <property type="entry name" value="Fungal_trans_2"/>
    <property type="match status" value="1"/>
</dbReference>
<dbReference type="EMBL" id="KV460276">
    <property type="protein sequence ID" value="OBT92000.2"/>
    <property type="molecule type" value="Genomic_DNA"/>
</dbReference>
<evidence type="ECO:0000256" key="1">
    <source>
        <dbReference type="SAM" id="MobiDB-lite"/>
    </source>
</evidence>
<dbReference type="PANTHER" id="PTHR37540:SF5">
    <property type="entry name" value="TRANSCRIPTION FACTOR DOMAIN-CONTAINING PROTEIN"/>
    <property type="match status" value="1"/>
</dbReference>
<feature type="region of interest" description="Disordered" evidence="1">
    <location>
        <begin position="1"/>
        <end position="20"/>
    </location>
</feature>
<reference evidence="3" key="2">
    <citation type="journal article" date="2018" name="Nat. Commun.">
        <title>Extreme sensitivity to ultraviolet light in the fungal pathogen causing white-nose syndrome of bats.</title>
        <authorList>
            <person name="Palmer J.M."/>
            <person name="Drees K.P."/>
            <person name="Foster J.T."/>
            <person name="Lindner D.L."/>
        </authorList>
    </citation>
    <scope>NUCLEOTIDE SEQUENCE [LARGE SCALE GENOMIC DNA]</scope>
    <source>
        <strain evidence="3">UAMH 10579</strain>
    </source>
</reference>
<evidence type="ECO:0000313" key="2">
    <source>
        <dbReference type="EMBL" id="OBT92000.2"/>
    </source>
</evidence>
<accession>A0A1B8G839</accession>
<reference evidence="2 3" key="1">
    <citation type="submission" date="2016-03" db="EMBL/GenBank/DDBJ databases">
        <title>Comparative genomics of Pseudogymnoascus destructans, the fungus causing white-nose syndrome of bats.</title>
        <authorList>
            <person name="Palmer J.M."/>
            <person name="Drees K.P."/>
            <person name="Foster J.T."/>
            <person name="Lindner D.L."/>
        </authorList>
    </citation>
    <scope>NUCLEOTIDE SEQUENCE [LARGE SCALE GENOMIC DNA]</scope>
    <source>
        <strain evidence="2 3">UAMH 10579</strain>
    </source>
</reference>
<sequence>MSELQFVNVQGSKDQQRKNQTLVRAHAMHVVQSRRRAAKRRKNQAVVEAAQAEATKSSAPQQETFRFIYGVQTVARHSPSVGNSTRKASPAPTYWSRTQPYPGWFLQEEVPDLASLRSTVAHEFARNTSLEYLDQLVKNYISCLEVGLVRDSYDAKENALRTGWLPALKSSEAMFHASMFIASANLELLSGQTLSAVSYFHRGKAIQQVNTELDDNARMTSDSTIGAVVALAGFECLTGNIVGLRHHIKAFTRMIDMREGMQQYGLQGWIGKLSVVYECLLYVYSKQEVRTPHRTPSKRPPHFLINIGNELFTLRKPKSNQAVPIEASMLRLFTILGNLANVFDASFRQQDPTHNADTFTSGCNLTLQEISIAQGLSKKQIEGYDAVYECLEKATLMYCCRGAVNGPSILLLQGLNAQTLRQHLETTNLLGYWFPYPGALIWCLLVGSTDHAAHADQLWFVSQLLRVLIGLSMDFWEQLDYSLPVFAWLVNCSQRRVLLER</sequence>
<dbReference type="Proteomes" id="UP000091956">
    <property type="component" value="Unassembled WGS sequence"/>
</dbReference>
<evidence type="ECO:0000313" key="3">
    <source>
        <dbReference type="Proteomes" id="UP000091956"/>
    </source>
</evidence>
<dbReference type="PANTHER" id="PTHR37540">
    <property type="entry name" value="TRANSCRIPTION FACTOR (ACR-2), PUTATIVE-RELATED-RELATED"/>
    <property type="match status" value="1"/>
</dbReference>
<protein>
    <submittedName>
        <fullName evidence="2">Uncharacterized protein</fullName>
    </submittedName>
</protein>
<dbReference type="GeneID" id="28843340"/>
<gene>
    <name evidence="2" type="ORF">VE01_09954</name>
</gene>
<name>A0A1B8G839_9PEZI</name>
<keyword evidence="3" id="KW-1185">Reference proteome</keyword>
<organism evidence="2 3">
    <name type="scientific">Pseudogymnoascus verrucosus</name>
    <dbReference type="NCBI Taxonomy" id="342668"/>
    <lineage>
        <taxon>Eukaryota</taxon>
        <taxon>Fungi</taxon>
        <taxon>Dikarya</taxon>
        <taxon>Ascomycota</taxon>
        <taxon>Pezizomycotina</taxon>
        <taxon>Leotiomycetes</taxon>
        <taxon>Thelebolales</taxon>
        <taxon>Thelebolaceae</taxon>
        <taxon>Pseudogymnoascus</taxon>
    </lineage>
</organism>
<dbReference type="STRING" id="342668.A0A1B8G839"/>
<dbReference type="AlphaFoldDB" id="A0A1B8G839"/>
<dbReference type="RefSeq" id="XP_059319274.1">
    <property type="nucleotide sequence ID" value="XM_059464111.1"/>
</dbReference>